<dbReference type="GO" id="GO:0005829">
    <property type="term" value="C:cytosol"/>
    <property type="evidence" value="ECO:0007669"/>
    <property type="project" value="TreeGrafter"/>
</dbReference>
<keyword evidence="6" id="KW-0663">Pyridoxal phosphate</keyword>
<dbReference type="AlphaFoldDB" id="A0A1L0G344"/>
<dbReference type="Gene3D" id="3.90.1150.10">
    <property type="entry name" value="Aspartate Aminotransferase, domain 1"/>
    <property type="match status" value="1"/>
</dbReference>
<protein>
    <recommendedName>
        <fullName evidence="7">Aspartate aminotransferase</fullName>
        <ecNumber evidence="7">2.6.1.1</ecNumber>
    </recommendedName>
</protein>
<comment type="miscellaneous">
    <text evidence="7">In eukaryotes there are cytoplasmic, mitochondrial and chloroplastic isozymes.</text>
</comment>
<dbReference type="GO" id="GO:0004069">
    <property type="term" value="F:L-aspartate:2-oxoglutarate aminotransferase activity"/>
    <property type="evidence" value="ECO:0007669"/>
    <property type="project" value="UniProtKB-EC"/>
</dbReference>
<dbReference type="PANTHER" id="PTHR11879:SF55">
    <property type="entry name" value="GLUTAMATE OXALOACETATE TRANSAMINASE 1, ISOFORM B"/>
    <property type="match status" value="1"/>
</dbReference>
<evidence type="ECO:0000256" key="7">
    <source>
        <dbReference type="RuleBase" id="RU000480"/>
    </source>
</evidence>
<reference evidence="9 10" key="1">
    <citation type="submission" date="2016-10" db="EMBL/GenBank/DDBJ databases">
        <authorList>
            <person name="de Groot N.N."/>
        </authorList>
    </citation>
    <scope>NUCLEOTIDE SEQUENCE [LARGE SCALE GENOMIC DNA]</scope>
    <source>
        <strain evidence="9 10">PYCC 4715</strain>
    </source>
</reference>
<evidence type="ECO:0000256" key="4">
    <source>
        <dbReference type="ARBA" id="ARBA00022576"/>
    </source>
</evidence>
<dbReference type="InterPro" id="IPR015424">
    <property type="entry name" value="PyrdxlP-dep_Trfase"/>
</dbReference>
<dbReference type="InterPro" id="IPR015422">
    <property type="entry name" value="PyrdxlP-dep_Trfase_small"/>
</dbReference>
<dbReference type="InterPro" id="IPR004839">
    <property type="entry name" value="Aminotransferase_I/II_large"/>
</dbReference>
<dbReference type="PANTHER" id="PTHR11879">
    <property type="entry name" value="ASPARTATE AMINOTRANSFERASE"/>
    <property type="match status" value="1"/>
</dbReference>
<dbReference type="PRINTS" id="PR00799">
    <property type="entry name" value="TRANSAMINASE"/>
</dbReference>
<dbReference type="CDD" id="cd00609">
    <property type="entry name" value="AAT_like"/>
    <property type="match status" value="1"/>
</dbReference>
<evidence type="ECO:0000256" key="2">
    <source>
        <dbReference type="ARBA" id="ARBA00007441"/>
    </source>
</evidence>
<dbReference type="SUPFAM" id="SSF53383">
    <property type="entry name" value="PLP-dependent transferases"/>
    <property type="match status" value="1"/>
</dbReference>
<name>A0A1L0G344_9ASCO</name>
<keyword evidence="4 7" id="KW-0032">Aminotransferase</keyword>
<dbReference type="GO" id="GO:0006532">
    <property type="term" value="P:aspartate biosynthetic process"/>
    <property type="evidence" value="ECO:0007669"/>
    <property type="project" value="TreeGrafter"/>
</dbReference>
<evidence type="ECO:0000313" key="10">
    <source>
        <dbReference type="Proteomes" id="UP000182259"/>
    </source>
</evidence>
<comment type="subunit">
    <text evidence="3 7">Homodimer.</text>
</comment>
<dbReference type="InterPro" id="IPR000796">
    <property type="entry name" value="Asp_trans"/>
</dbReference>
<comment type="catalytic activity">
    <reaction evidence="7">
        <text>L-aspartate + 2-oxoglutarate = oxaloacetate + L-glutamate</text>
        <dbReference type="Rhea" id="RHEA:21824"/>
        <dbReference type="ChEBI" id="CHEBI:16452"/>
        <dbReference type="ChEBI" id="CHEBI:16810"/>
        <dbReference type="ChEBI" id="CHEBI:29985"/>
        <dbReference type="ChEBI" id="CHEBI:29991"/>
        <dbReference type="EC" id="2.6.1.1"/>
    </reaction>
</comment>
<gene>
    <name evidence="9" type="ORF">SAMEA4029009_CIC11G00000002292</name>
</gene>
<dbReference type="EC" id="2.6.1.1" evidence="7"/>
<comment type="cofactor">
    <cofactor evidence="1">
        <name>pyridoxal 5'-phosphate</name>
        <dbReference type="ChEBI" id="CHEBI:597326"/>
    </cofactor>
</comment>
<dbReference type="Pfam" id="PF00155">
    <property type="entry name" value="Aminotran_1_2"/>
    <property type="match status" value="1"/>
</dbReference>
<dbReference type="InterPro" id="IPR004838">
    <property type="entry name" value="NHTrfase_class1_PyrdxlP-BS"/>
</dbReference>
<evidence type="ECO:0000259" key="8">
    <source>
        <dbReference type="Pfam" id="PF00155"/>
    </source>
</evidence>
<sequence>MSHFLHLQAQPVDEFNDIRKKLNADSTFDKIDVSAGVYRDHVGEPYTFPSVTEAKSRIIDKHHDYNLCMGISDFVSGAAKIAVGENAVNEGRVASCQTVGGTGACHLGALFLVQKCGYKNFYLGTPAWPNYTPLIIQSGGSLSTYEYFDSQKRAINFEAVQAALKKAEPKSVFVFQLCCHNPTATDLTMEQWTEVAQIMKERGLIAFFDSAYQGLVTGSVEEDGAPVQMFVNEGLEIVVAQSFSKSLGLYGERIGCLHVVTNESTRELVADQLRYIFRAECSSSPAFGARIVSTVLNDNVLRNQWKHNLTEISSRLVETRKYILQKLTEKGTPGDWTSVIAQRGLFWFSGLSEDQSLILMNKMHVYLPKNGRINIAGLNSQNIDRFCDIFHDIVVSRT</sequence>
<dbReference type="GO" id="GO:0030170">
    <property type="term" value="F:pyridoxal phosphate binding"/>
    <property type="evidence" value="ECO:0007669"/>
    <property type="project" value="InterPro"/>
</dbReference>
<evidence type="ECO:0000256" key="1">
    <source>
        <dbReference type="ARBA" id="ARBA00001933"/>
    </source>
</evidence>
<evidence type="ECO:0000256" key="5">
    <source>
        <dbReference type="ARBA" id="ARBA00022679"/>
    </source>
</evidence>
<evidence type="ECO:0000256" key="6">
    <source>
        <dbReference type="ARBA" id="ARBA00022898"/>
    </source>
</evidence>
<keyword evidence="5 7" id="KW-0808">Transferase</keyword>
<dbReference type="PROSITE" id="PS00105">
    <property type="entry name" value="AA_TRANSFER_CLASS_1"/>
    <property type="match status" value="1"/>
</dbReference>
<dbReference type="EMBL" id="LT635765">
    <property type="protein sequence ID" value="SGZ51053.1"/>
    <property type="molecule type" value="Genomic_DNA"/>
</dbReference>
<evidence type="ECO:0000256" key="3">
    <source>
        <dbReference type="ARBA" id="ARBA00011738"/>
    </source>
</evidence>
<dbReference type="Proteomes" id="UP000182259">
    <property type="component" value="Chromosome II"/>
</dbReference>
<accession>A0A1L0G344</accession>
<evidence type="ECO:0000313" key="9">
    <source>
        <dbReference type="EMBL" id="SGZ51053.1"/>
    </source>
</evidence>
<dbReference type="Gene3D" id="3.40.640.10">
    <property type="entry name" value="Type I PLP-dependent aspartate aminotransferase-like (Major domain)"/>
    <property type="match status" value="1"/>
</dbReference>
<organism evidence="9 10">
    <name type="scientific">Sungouiella intermedia</name>
    <dbReference type="NCBI Taxonomy" id="45354"/>
    <lineage>
        <taxon>Eukaryota</taxon>
        <taxon>Fungi</taxon>
        <taxon>Dikarya</taxon>
        <taxon>Ascomycota</taxon>
        <taxon>Saccharomycotina</taxon>
        <taxon>Pichiomycetes</taxon>
        <taxon>Metschnikowiaceae</taxon>
        <taxon>Sungouiella</taxon>
    </lineage>
</organism>
<feature type="domain" description="Aminotransferase class I/classII large" evidence="8">
    <location>
        <begin position="29"/>
        <end position="388"/>
    </location>
</feature>
<comment type="similarity">
    <text evidence="2">Belongs to the class-I pyridoxal-phosphate-dependent aminotransferase family.</text>
</comment>
<proteinExistence type="inferred from homology"/>
<dbReference type="InterPro" id="IPR015421">
    <property type="entry name" value="PyrdxlP-dep_Trfase_major"/>
</dbReference>